<evidence type="ECO:0000259" key="4">
    <source>
        <dbReference type="PROSITE" id="PS50987"/>
    </source>
</evidence>
<dbReference type="CDD" id="cd00090">
    <property type="entry name" value="HTH_ARSR"/>
    <property type="match status" value="1"/>
</dbReference>
<keyword evidence="1" id="KW-0805">Transcription regulation</keyword>
<organism evidence="5 6">
    <name type="scientific">Henriciella pelagia</name>
    <dbReference type="NCBI Taxonomy" id="1977912"/>
    <lineage>
        <taxon>Bacteria</taxon>
        <taxon>Pseudomonadati</taxon>
        <taxon>Pseudomonadota</taxon>
        <taxon>Alphaproteobacteria</taxon>
        <taxon>Hyphomonadales</taxon>
        <taxon>Hyphomonadaceae</taxon>
        <taxon>Henriciella</taxon>
    </lineage>
</organism>
<evidence type="ECO:0000256" key="3">
    <source>
        <dbReference type="ARBA" id="ARBA00023163"/>
    </source>
</evidence>
<protein>
    <submittedName>
        <fullName evidence="5">Transcriptional regulator</fullName>
    </submittedName>
</protein>
<dbReference type="PRINTS" id="PR00778">
    <property type="entry name" value="HTHARSR"/>
</dbReference>
<feature type="domain" description="HTH arsR-type" evidence="4">
    <location>
        <begin position="15"/>
        <end position="109"/>
    </location>
</feature>
<keyword evidence="2" id="KW-0238">DNA-binding</keyword>
<evidence type="ECO:0000256" key="2">
    <source>
        <dbReference type="ARBA" id="ARBA00023125"/>
    </source>
</evidence>
<comment type="caution">
    <text evidence="5">The sequence shown here is derived from an EMBL/GenBank/DDBJ whole genome shotgun (WGS) entry which is preliminary data.</text>
</comment>
<dbReference type="InterPro" id="IPR036390">
    <property type="entry name" value="WH_DNA-bd_sf"/>
</dbReference>
<dbReference type="InterPro" id="IPR036388">
    <property type="entry name" value="WH-like_DNA-bd_sf"/>
</dbReference>
<keyword evidence="6" id="KW-1185">Reference proteome</keyword>
<evidence type="ECO:0000313" key="5">
    <source>
        <dbReference type="EMBL" id="GGB67700.1"/>
    </source>
</evidence>
<dbReference type="RefSeq" id="WP_233124039.1">
    <property type="nucleotide sequence ID" value="NZ_BMKF01000002.1"/>
</dbReference>
<dbReference type="InterPro" id="IPR051011">
    <property type="entry name" value="Metal_resp_trans_reg"/>
</dbReference>
<dbReference type="Proteomes" id="UP000628854">
    <property type="component" value="Unassembled WGS sequence"/>
</dbReference>
<accession>A0ABQ1JJ87</accession>
<reference evidence="6" key="1">
    <citation type="journal article" date="2019" name="Int. J. Syst. Evol. Microbiol.">
        <title>The Global Catalogue of Microorganisms (GCM) 10K type strain sequencing project: providing services to taxonomists for standard genome sequencing and annotation.</title>
        <authorList>
            <consortium name="The Broad Institute Genomics Platform"/>
            <consortium name="The Broad Institute Genome Sequencing Center for Infectious Disease"/>
            <person name="Wu L."/>
            <person name="Ma J."/>
        </authorList>
    </citation>
    <scope>NUCLEOTIDE SEQUENCE [LARGE SCALE GENOMIC DNA]</scope>
    <source>
        <strain evidence="6">CGMCC 1.15928</strain>
    </source>
</reference>
<dbReference type="PROSITE" id="PS50987">
    <property type="entry name" value="HTH_ARSR_2"/>
    <property type="match status" value="1"/>
</dbReference>
<proteinExistence type="predicted"/>
<sequence length="110" mass="12244">MNQLTDIRSIFGLENKTERVGEVADLLRAMASESRLKILCLLSEGELSVTSLSEQTDQTASSVSQHLTKLRAVGLVDSRRDAQTIYYRAREGIGTELMDVLCRHFMPVGD</sequence>
<dbReference type="InterPro" id="IPR001845">
    <property type="entry name" value="HTH_ArsR_DNA-bd_dom"/>
</dbReference>
<keyword evidence="3" id="KW-0804">Transcription</keyword>
<dbReference type="EMBL" id="BMKF01000002">
    <property type="protein sequence ID" value="GGB67700.1"/>
    <property type="molecule type" value="Genomic_DNA"/>
</dbReference>
<dbReference type="PANTHER" id="PTHR43132:SF8">
    <property type="entry name" value="HTH-TYPE TRANSCRIPTIONAL REGULATOR KMTR"/>
    <property type="match status" value="1"/>
</dbReference>
<evidence type="ECO:0000256" key="1">
    <source>
        <dbReference type="ARBA" id="ARBA00023015"/>
    </source>
</evidence>
<gene>
    <name evidence="5" type="ORF">GCM10011503_15500</name>
</gene>
<dbReference type="InterPro" id="IPR011991">
    <property type="entry name" value="ArsR-like_HTH"/>
</dbReference>
<dbReference type="SMART" id="SM00418">
    <property type="entry name" value="HTH_ARSR"/>
    <property type="match status" value="1"/>
</dbReference>
<name>A0ABQ1JJ87_9PROT</name>
<evidence type="ECO:0000313" key="6">
    <source>
        <dbReference type="Proteomes" id="UP000628854"/>
    </source>
</evidence>
<dbReference type="NCBIfam" id="NF033788">
    <property type="entry name" value="HTH_metalloreg"/>
    <property type="match status" value="1"/>
</dbReference>
<dbReference type="SUPFAM" id="SSF46785">
    <property type="entry name" value="Winged helix' DNA-binding domain"/>
    <property type="match status" value="1"/>
</dbReference>
<dbReference type="Pfam" id="PF01022">
    <property type="entry name" value="HTH_5"/>
    <property type="match status" value="1"/>
</dbReference>
<dbReference type="Gene3D" id="1.10.10.10">
    <property type="entry name" value="Winged helix-like DNA-binding domain superfamily/Winged helix DNA-binding domain"/>
    <property type="match status" value="1"/>
</dbReference>
<dbReference type="PANTHER" id="PTHR43132">
    <property type="entry name" value="ARSENICAL RESISTANCE OPERON REPRESSOR ARSR-RELATED"/>
    <property type="match status" value="1"/>
</dbReference>